<feature type="transmembrane region" description="Helical" evidence="6">
    <location>
        <begin position="126"/>
        <end position="147"/>
    </location>
</feature>
<reference evidence="7 8" key="1">
    <citation type="journal article" date="2019" name="Plant Biotechnol. J.">
        <title>The red bayberry genome and genetic basis of sex determination.</title>
        <authorList>
            <person name="Jia H.M."/>
            <person name="Jia H.J."/>
            <person name="Cai Q.L."/>
            <person name="Wang Y."/>
            <person name="Zhao H.B."/>
            <person name="Yang W.F."/>
            <person name="Wang G.Y."/>
            <person name="Li Y.H."/>
            <person name="Zhan D.L."/>
            <person name="Shen Y.T."/>
            <person name="Niu Q.F."/>
            <person name="Chang L."/>
            <person name="Qiu J."/>
            <person name="Zhao L."/>
            <person name="Xie H.B."/>
            <person name="Fu W.Y."/>
            <person name="Jin J."/>
            <person name="Li X.W."/>
            <person name="Jiao Y."/>
            <person name="Zhou C.C."/>
            <person name="Tu T."/>
            <person name="Chai C.Y."/>
            <person name="Gao J.L."/>
            <person name="Fan L.J."/>
            <person name="van de Weg E."/>
            <person name="Wang J.Y."/>
            <person name="Gao Z.S."/>
        </authorList>
    </citation>
    <scope>NUCLEOTIDE SEQUENCE [LARGE SCALE GENOMIC DNA]</scope>
    <source>
        <tissue evidence="7">Leaves</tissue>
    </source>
</reference>
<dbReference type="Pfam" id="PF15003">
    <property type="entry name" value="HAUS2"/>
    <property type="match status" value="1"/>
</dbReference>
<comment type="subcellular location">
    <subcellularLocation>
        <location evidence="1">Membrane</location>
        <topology evidence="1">Multi-pass membrane protein</topology>
    </subcellularLocation>
</comment>
<feature type="transmembrane region" description="Helical" evidence="6">
    <location>
        <begin position="153"/>
        <end position="175"/>
    </location>
</feature>
<gene>
    <name evidence="7" type="ORF">CJ030_MR8G006098</name>
</gene>
<accession>A0A6A1UQN7</accession>
<proteinExistence type="inferred from homology"/>
<feature type="transmembrane region" description="Helical" evidence="6">
    <location>
        <begin position="65"/>
        <end position="83"/>
    </location>
</feature>
<dbReference type="EMBL" id="RXIC02000026">
    <property type="protein sequence ID" value="KAB1202591.1"/>
    <property type="molecule type" value="Genomic_DNA"/>
</dbReference>
<feature type="transmembrane region" description="Helical" evidence="6">
    <location>
        <begin position="182"/>
        <end position="203"/>
    </location>
</feature>
<name>A0A6A1UQN7_9ROSI</name>
<evidence type="ECO:0000256" key="6">
    <source>
        <dbReference type="SAM" id="Phobius"/>
    </source>
</evidence>
<feature type="transmembrane region" description="Helical" evidence="6">
    <location>
        <begin position="89"/>
        <end position="105"/>
    </location>
</feature>
<dbReference type="PANTHER" id="PTHR11119">
    <property type="entry name" value="XANTHINE-URACIL / VITAMIN C PERMEASE FAMILY MEMBER"/>
    <property type="match status" value="1"/>
</dbReference>
<evidence type="ECO:0000256" key="1">
    <source>
        <dbReference type="ARBA" id="ARBA00004141"/>
    </source>
</evidence>
<feature type="transmembrane region" description="Helical" evidence="6">
    <location>
        <begin position="218"/>
        <end position="241"/>
    </location>
</feature>
<dbReference type="InterPro" id="IPR006043">
    <property type="entry name" value="NCS2"/>
</dbReference>
<keyword evidence="3 6" id="KW-0812">Transmembrane</keyword>
<organism evidence="7 8">
    <name type="scientific">Morella rubra</name>
    <name type="common">Chinese bayberry</name>
    <dbReference type="NCBI Taxonomy" id="262757"/>
    <lineage>
        <taxon>Eukaryota</taxon>
        <taxon>Viridiplantae</taxon>
        <taxon>Streptophyta</taxon>
        <taxon>Embryophyta</taxon>
        <taxon>Tracheophyta</taxon>
        <taxon>Spermatophyta</taxon>
        <taxon>Magnoliopsida</taxon>
        <taxon>eudicotyledons</taxon>
        <taxon>Gunneridae</taxon>
        <taxon>Pentapetalae</taxon>
        <taxon>rosids</taxon>
        <taxon>fabids</taxon>
        <taxon>Fagales</taxon>
        <taxon>Myricaceae</taxon>
        <taxon>Morella</taxon>
    </lineage>
</organism>
<evidence type="ECO:0000256" key="4">
    <source>
        <dbReference type="ARBA" id="ARBA00022989"/>
    </source>
</evidence>
<protein>
    <submittedName>
        <fullName evidence="7">Nucleobase-ascorbate transporter 1</fullName>
    </submittedName>
</protein>
<comment type="caution">
    <text evidence="7">The sequence shown here is derived from an EMBL/GenBank/DDBJ whole genome shotgun (WGS) entry which is preliminary data.</text>
</comment>
<keyword evidence="4 6" id="KW-1133">Transmembrane helix</keyword>
<dbReference type="Pfam" id="PF00860">
    <property type="entry name" value="Xan_ur_permease"/>
    <property type="match status" value="1"/>
</dbReference>
<dbReference type="Proteomes" id="UP000516437">
    <property type="component" value="Chromosome 8"/>
</dbReference>
<evidence type="ECO:0000256" key="5">
    <source>
        <dbReference type="ARBA" id="ARBA00023136"/>
    </source>
</evidence>
<feature type="transmembrane region" description="Helical" evidence="6">
    <location>
        <begin position="34"/>
        <end position="53"/>
    </location>
</feature>
<evidence type="ECO:0000313" key="8">
    <source>
        <dbReference type="Proteomes" id="UP000516437"/>
    </source>
</evidence>
<dbReference type="InterPro" id="IPR028346">
    <property type="entry name" value="HAUS2"/>
</dbReference>
<sequence length="509" mass="57072">MAADITHLPMEQLQDLEYCIDSNPPWAETILLAFQNYILMLGTSVMIPTVLVPAMGGGDGDKARVIQTLLFVAGINTLLQALFGTRLPAVVGGSFAYVIPIAYIVSDSQLQRISDPHERFIQTMRAIQGALIVASSIQIILGYSQLWGLFSRFLYRFFSPLGMVPVVALVGLGLFQRGFPALGNCVEIGIPTLLLVIGLSQYLKHVKPFRDLPIFERFPVLICVTIIWFYSLILTASGAYRDKPLRTQISCRTDRAHLISTAPWYYTNQHFLLLFVLCCVSFFPDFDNCNFRFKFPYPLQWGPPTFSAGHSFAMMSAVLVSMVESTGAYKATSRLAIATPPPAYVLSRGIGWQEELQNLSTTTGEKGDDLIRVLRELTTVQRKIADLQVELQGRKDDKNVAHLTHVSEMEKKIETLARITTILKDVIQNKDRIIARLQQPYSLDCIPVEAEYQKQFSELLMKAASDYGALTASVADFQWSQNFKEPPSVWGMKFEKSWENLGLVETSRS</sequence>
<dbReference type="GO" id="GO:0022857">
    <property type="term" value="F:transmembrane transporter activity"/>
    <property type="evidence" value="ECO:0007669"/>
    <property type="project" value="InterPro"/>
</dbReference>
<dbReference type="GO" id="GO:0031023">
    <property type="term" value="P:microtubule organizing center organization"/>
    <property type="evidence" value="ECO:0007669"/>
    <property type="project" value="InterPro"/>
</dbReference>
<keyword evidence="5 6" id="KW-0472">Membrane</keyword>
<evidence type="ECO:0000313" key="7">
    <source>
        <dbReference type="EMBL" id="KAB1202591.1"/>
    </source>
</evidence>
<feature type="transmembrane region" description="Helical" evidence="6">
    <location>
        <begin position="262"/>
        <end position="284"/>
    </location>
</feature>
<dbReference type="GO" id="GO:0051225">
    <property type="term" value="P:spindle assembly"/>
    <property type="evidence" value="ECO:0007669"/>
    <property type="project" value="InterPro"/>
</dbReference>
<dbReference type="AlphaFoldDB" id="A0A6A1UQN7"/>
<dbReference type="GO" id="GO:0016020">
    <property type="term" value="C:membrane"/>
    <property type="evidence" value="ECO:0007669"/>
    <property type="project" value="UniProtKB-SubCell"/>
</dbReference>
<keyword evidence="8" id="KW-1185">Reference proteome</keyword>
<evidence type="ECO:0000256" key="3">
    <source>
        <dbReference type="ARBA" id="ARBA00022692"/>
    </source>
</evidence>
<evidence type="ECO:0000256" key="2">
    <source>
        <dbReference type="ARBA" id="ARBA00008821"/>
    </source>
</evidence>
<comment type="similarity">
    <text evidence="2">Belongs to the nucleobase:cation symporter-2 (NCS2) (TC 2.A.40) family.</text>
</comment>
<dbReference type="OrthoDB" id="1641903at2759"/>